<evidence type="ECO:0000256" key="12">
    <source>
        <dbReference type="ARBA" id="ARBA00022842"/>
    </source>
</evidence>
<keyword evidence="8 23" id="KW-0436">Ligase</keyword>
<dbReference type="NCBIfam" id="TIGR01499">
    <property type="entry name" value="folC"/>
    <property type="match status" value="1"/>
</dbReference>
<dbReference type="PANTHER" id="PTHR11136:SF0">
    <property type="entry name" value="DIHYDROFOLATE SYNTHETASE-RELATED"/>
    <property type="match status" value="1"/>
</dbReference>
<evidence type="ECO:0000313" key="23">
    <source>
        <dbReference type="EMBL" id="MDM9632237.1"/>
    </source>
</evidence>
<keyword evidence="12" id="KW-0460">Magnesium</keyword>
<evidence type="ECO:0000256" key="5">
    <source>
        <dbReference type="ARBA" id="ARBA00013023"/>
    </source>
</evidence>
<dbReference type="InterPro" id="IPR001645">
    <property type="entry name" value="Folylpolyglutamate_synth"/>
</dbReference>
<gene>
    <name evidence="23" type="ORF">QU605_12190</name>
</gene>
<dbReference type="Gene3D" id="3.90.190.20">
    <property type="entry name" value="Mur ligase, C-terminal domain"/>
    <property type="match status" value="1"/>
</dbReference>
<evidence type="ECO:0000259" key="21">
    <source>
        <dbReference type="Pfam" id="PF02875"/>
    </source>
</evidence>
<comment type="function">
    <text evidence="1">Functions in two distinct reactions of the de novo folate biosynthetic pathway. Catalyzes the addition of a glutamate residue to dihydropteroate (7,8-dihydropteroate or H2Pte) to form dihydrofolate (7,8-dihydrofolate monoglutamate or H2Pte-Glu). Also catalyzes successive additions of L-glutamate to tetrahydrofolate or 10-formyltetrahydrofolate or 5,10-methylenetetrahydrofolate, leading to folylpolyglutamate derivatives.</text>
</comment>
<dbReference type="EC" id="6.3.2.12" evidence="5"/>
<dbReference type="PIRSF" id="PIRSF001563">
    <property type="entry name" value="Folylpolyglu_synth"/>
    <property type="match status" value="1"/>
</dbReference>
<evidence type="ECO:0000256" key="8">
    <source>
        <dbReference type="ARBA" id="ARBA00022598"/>
    </source>
</evidence>
<dbReference type="PROSITE" id="PS01012">
    <property type="entry name" value="FOLYLPOLYGLU_SYNT_2"/>
    <property type="match status" value="1"/>
</dbReference>
<keyword evidence="11" id="KW-0067">ATP-binding</keyword>
<proteinExistence type="inferred from homology"/>
<comment type="pathway">
    <text evidence="3">Cofactor biosynthesis; tetrahydrofolylpolyglutamate biosynthesis.</text>
</comment>
<evidence type="ECO:0000256" key="11">
    <source>
        <dbReference type="ARBA" id="ARBA00022840"/>
    </source>
</evidence>
<dbReference type="Pfam" id="PF08245">
    <property type="entry name" value="Mur_ligase_M"/>
    <property type="match status" value="1"/>
</dbReference>
<dbReference type="InterPro" id="IPR036565">
    <property type="entry name" value="Mur-like_cat_sf"/>
</dbReference>
<evidence type="ECO:0000256" key="15">
    <source>
        <dbReference type="ARBA" id="ARBA00030592"/>
    </source>
</evidence>
<evidence type="ECO:0000256" key="7">
    <source>
        <dbReference type="ARBA" id="ARBA00019357"/>
    </source>
</evidence>
<evidence type="ECO:0000256" key="18">
    <source>
        <dbReference type="ARBA" id="ARBA00047808"/>
    </source>
</evidence>
<dbReference type="InterPro" id="IPR018109">
    <property type="entry name" value="Folylpolyglutamate_synth_CS"/>
</dbReference>
<dbReference type="PANTHER" id="PTHR11136">
    <property type="entry name" value="FOLYLPOLYGLUTAMATE SYNTHASE-RELATED"/>
    <property type="match status" value="1"/>
</dbReference>
<reference evidence="23" key="1">
    <citation type="submission" date="2023-06" db="EMBL/GenBank/DDBJ databases">
        <title>Robiginitalea aurantiacus sp. nov. and Algoriphagus sediminis sp. nov., isolated from coastal sediment.</title>
        <authorList>
            <person name="Zhou Z.Y."/>
            <person name="An J."/>
            <person name="Jia Y.W."/>
            <person name="Du Z.J."/>
        </authorList>
    </citation>
    <scope>NUCLEOTIDE SEQUENCE</scope>
    <source>
        <strain evidence="23">M39</strain>
    </source>
</reference>
<evidence type="ECO:0000256" key="1">
    <source>
        <dbReference type="ARBA" id="ARBA00002714"/>
    </source>
</evidence>
<protein>
    <recommendedName>
        <fullName evidence="7">Dihydrofolate synthase/folylpolyglutamate synthase</fullName>
        <ecNumber evidence="5">6.3.2.12</ecNumber>
        <ecNumber evidence="6">6.3.2.17</ecNumber>
    </recommendedName>
    <alternativeName>
        <fullName evidence="16">Folylpoly-gamma-glutamate synthetase-dihydrofolate synthetase</fullName>
    </alternativeName>
    <alternativeName>
        <fullName evidence="14">Folylpolyglutamate synthetase</fullName>
    </alternativeName>
    <alternativeName>
        <fullName evidence="15">Tetrahydrofolylpolyglutamate synthase</fullName>
    </alternativeName>
</protein>
<dbReference type="RefSeq" id="WP_289725602.1">
    <property type="nucleotide sequence ID" value="NZ_JAUDUY010000007.1"/>
</dbReference>
<dbReference type="InterPro" id="IPR004101">
    <property type="entry name" value="Mur_ligase_C"/>
</dbReference>
<evidence type="ECO:0000256" key="9">
    <source>
        <dbReference type="ARBA" id="ARBA00022723"/>
    </source>
</evidence>
<evidence type="ECO:0000256" key="3">
    <source>
        <dbReference type="ARBA" id="ARBA00005150"/>
    </source>
</evidence>
<sequence>MTYPETLDWMFARLPMYQQRGASALNAKLETIQEFSSYLGNPHLDFRSIHVAGTNGKGSSSHMLASVLQEAGYKTGLYTSPHLKDFRERIRIDGREIPESSVIRFIEQHKTYLEAHSLSFFELTVGMAFEYFSAEKVDIAVIEVGLGGRLDSTNIITPEVSLITNIGMDHMEFLGNTLPEIAWEKAGIIKPGVPVVVSEAQAGVAHVFKEAAAQREAPLFFAETIDAAQYPTDLNGSYQKKNIAGVLETLKHLDSFPVSTAHIQEGLLNVAGNTGLLGRWQTLGERPRILCDTAHNPDGLKLVMAQLLNQEFRNLHIVLGFVREKALDKILGLFPQHARYYFARPDIPRGLDVQTLQKEASLYGLEGEAYHSVGQALNAARKAAAAEDLIFVGGSTFVVAEVV</sequence>
<dbReference type="GO" id="GO:0016874">
    <property type="term" value="F:ligase activity"/>
    <property type="evidence" value="ECO:0007669"/>
    <property type="project" value="UniProtKB-KW"/>
</dbReference>
<dbReference type="SUPFAM" id="SSF53623">
    <property type="entry name" value="MurD-like peptide ligases, catalytic domain"/>
    <property type="match status" value="1"/>
</dbReference>
<dbReference type="Proteomes" id="UP001174839">
    <property type="component" value="Unassembled WGS sequence"/>
</dbReference>
<keyword evidence="10" id="KW-0547">Nucleotide-binding</keyword>
<comment type="catalytic activity">
    <reaction evidence="17">
        <text>(6S)-5,6,7,8-tetrahydrofolyl-(gamma-L-Glu)(n) + L-glutamate + ATP = (6S)-5,6,7,8-tetrahydrofolyl-(gamma-L-Glu)(n+1) + ADP + phosphate + H(+)</text>
        <dbReference type="Rhea" id="RHEA:10580"/>
        <dbReference type="Rhea" id="RHEA-COMP:14738"/>
        <dbReference type="Rhea" id="RHEA-COMP:14740"/>
        <dbReference type="ChEBI" id="CHEBI:15378"/>
        <dbReference type="ChEBI" id="CHEBI:29985"/>
        <dbReference type="ChEBI" id="CHEBI:30616"/>
        <dbReference type="ChEBI" id="CHEBI:43474"/>
        <dbReference type="ChEBI" id="CHEBI:141005"/>
        <dbReference type="ChEBI" id="CHEBI:456216"/>
        <dbReference type="EC" id="6.3.2.17"/>
    </reaction>
</comment>
<comment type="catalytic activity">
    <reaction evidence="20">
        <text>7,8-dihydropteroate + L-glutamate + ATP = 7,8-dihydrofolate + ADP + phosphate + H(+)</text>
        <dbReference type="Rhea" id="RHEA:23584"/>
        <dbReference type="ChEBI" id="CHEBI:15378"/>
        <dbReference type="ChEBI" id="CHEBI:17839"/>
        <dbReference type="ChEBI" id="CHEBI:29985"/>
        <dbReference type="ChEBI" id="CHEBI:30616"/>
        <dbReference type="ChEBI" id="CHEBI:43474"/>
        <dbReference type="ChEBI" id="CHEBI:57451"/>
        <dbReference type="ChEBI" id="CHEBI:456216"/>
        <dbReference type="EC" id="6.3.2.12"/>
    </reaction>
</comment>
<evidence type="ECO:0000256" key="20">
    <source>
        <dbReference type="ARBA" id="ARBA00049161"/>
    </source>
</evidence>
<keyword evidence="24" id="KW-1185">Reference proteome</keyword>
<dbReference type="SUPFAM" id="SSF53244">
    <property type="entry name" value="MurD-like peptide ligases, peptide-binding domain"/>
    <property type="match status" value="1"/>
</dbReference>
<feature type="domain" description="Mur ligase central" evidence="22">
    <location>
        <begin position="51"/>
        <end position="216"/>
    </location>
</feature>
<evidence type="ECO:0000256" key="19">
    <source>
        <dbReference type="ARBA" id="ARBA00049035"/>
    </source>
</evidence>
<evidence type="ECO:0000256" key="10">
    <source>
        <dbReference type="ARBA" id="ARBA00022741"/>
    </source>
</evidence>
<dbReference type="InterPro" id="IPR013221">
    <property type="entry name" value="Mur_ligase_cen"/>
</dbReference>
<evidence type="ECO:0000313" key="24">
    <source>
        <dbReference type="Proteomes" id="UP001174839"/>
    </source>
</evidence>
<comment type="catalytic activity">
    <reaction evidence="18">
        <text>10-formyltetrahydrofolyl-(gamma-L-Glu)(n) + L-glutamate + ATP = 10-formyltetrahydrofolyl-(gamma-L-Glu)(n+1) + ADP + phosphate + H(+)</text>
        <dbReference type="Rhea" id="RHEA:51904"/>
        <dbReference type="Rhea" id="RHEA-COMP:13088"/>
        <dbReference type="Rhea" id="RHEA-COMP:14300"/>
        <dbReference type="ChEBI" id="CHEBI:15378"/>
        <dbReference type="ChEBI" id="CHEBI:29985"/>
        <dbReference type="ChEBI" id="CHEBI:30616"/>
        <dbReference type="ChEBI" id="CHEBI:43474"/>
        <dbReference type="ChEBI" id="CHEBI:134413"/>
        <dbReference type="ChEBI" id="CHEBI:456216"/>
        <dbReference type="EC" id="6.3.2.17"/>
    </reaction>
</comment>
<evidence type="ECO:0000256" key="6">
    <source>
        <dbReference type="ARBA" id="ARBA00013025"/>
    </source>
</evidence>
<dbReference type="EC" id="6.3.2.17" evidence="6"/>
<evidence type="ECO:0000256" key="13">
    <source>
        <dbReference type="ARBA" id="ARBA00022909"/>
    </source>
</evidence>
<dbReference type="EMBL" id="JAUDUY010000007">
    <property type="protein sequence ID" value="MDM9632237.1"/>
    <property type="molecule type" value="Genomic_DNA"/>
</dbReference>
<feature type="domain" description="Mur ligase C-terminal" evidence="21">
    <location>
        <begin position="278"/>
        <end position="395"/>
    </location>
</feature>
<comment type="caution">
    <text evidence="23">The sequence shown here is derived from an EMBL/GenBank/DDBJ whole genome shotgun (WGS) entry which is preliminary data.</text>
</comment>
<organism evidence="23 24">
    <name type="scientific">Robiginitalea aurantiaca</name>
    <dbReference type="NCBI Taxonomy" id="3056915"/>
    <lineage>
        <taxon>Bacteria</taxon>
        <taxon>Pseudomonadati</taxon>
        <taxon>Bacteroidota</taxon>
        <taxon>Flavobacteriia</taxon>
        <taxon>Flavobacteriales</taxon>
        <taxon>Flavobacteriaceae</taxon>
        <taxon>Robiginitalea</taxon>
    </lineage>
</organism>
<dbReference type="Gene3D" id="3.40.1190.10">
    <property type="entry name" value="Mur-like, catalytic domain"/>
    <property type="match status" value="1"/>
</dbReference>
<name>A0ABT7WH41_9FLAO</name>
<comment type="pathway">
    <text evidence="2">Cofactor biosynthesis; tetrahydrofolate biosynthesis; 7,8-dihydrofolate from 2-amino-4-hydroxy-6-hydroxymethyl-7,8-dihydropteridine diphosphate and 4-aminobenzoate: step 2/2.</text>
</comment>
<evidence type="ECO:0000256" key="2">
    <source>
        <dbReference type="ARBA" id="ARBA00004799"/>
    </source>
</evidence>
<keyword evidence="13" id="KW-0289">Folate biosynthesis</keyword>
<evidence type="ECO:0000256" key="16">
    <source>
        <dbReference type="ARBA" id="ARBA00032510"/>
    </source>
</evidence>
<keyword evidence="9" id="KW-0479">Metal-binding</keyword>
<evidence type="ECO:0000256" key="4">
    <source>
        <dbReference type="ARBA" id="ARBA00008276"/>
    </source>
</evidence>
<evidence type="ECO:0000256" key="17">
    <source>
        <dbReference type="ARBA" id="ARBA00047493"/>
    </source>
</evidence>
<accession>A0ABT7WH41</accession>
<dbReference type="PROSITE" id="PS01011">
    <property type="entry name" value="FOLYLPOLYGLU_SYNT_1"/>
    <property type="match status" value="1"/>
</dbReference>
<comment type="catalytic activity">
    <reaction evidence="19">
        <text>(6R)-5,10-methylenetetrahydrofolyl-(gamma-L-Glu)(n) + L-glutamate + ATP = (6R)-5,10-methylenetetrahydrofolyl-(gamma-L-Glu)(n+1) + ADP + phosphate + H(+)</text>
        <dbReference type="Rhea" id="RHEA:51912"/>
        <dbReference type="Rhea" id="RHEA-COMP:13257"/>
        <dbReference type="Rhea" id="RHEA-COMP:13258"/>
        <dbReference type="ChEBI" id="CHEBI:15378"/>
        <dbReference type="ChEBI" id="CHEBI:29985"/>
        <dbReference type="ChEBI" id="CHEBI:30616"/>
        <dbReference type="ChEBI" id="CHEBI:43474"/>
        <dbReference type="ChEBI" id="CHEBI:136572"/>
        <dbReference type="ChEBI" id="CHEBI:456216"/>
        <dbReference type="EC" id="6.3.2.17"/>
    </reaction>
</comment>
<evidence type="ECO:0000259" key="22">
    <source>
        <dbReference type="Pfam" id="PF08245"/>
    </source>
</evidence>
<dbReference type="InterPro" id="IPR036615">
    <property type="entry name" value="Mur_ligase_C_dom_sf"/>
</dbReference>
<dbReference type="Pfam" id="PF02875">
    <property type="entry name" value="Mur_ligase_C"/>
    <property type="match status" value="1"/>
</dbReference>
<comment type="similarity">
    <text evidence="4">Belongs to the folylpolyglutamate synthase family.</text>
</comment>
<evidence type="ECO:0000256" key="14">
    <source>
        <dbReference type="ARBA" id="ARBA00030048"/>
    </source>
</evidence>